<accession>A0AAU8IBN5</accession>
<dbReference type="Pfam" id="PF23988">
    <property type="entry name" value="DUF7309"/>
    <property type="match status" value="1"/>
</dbReference>
<dbReference type="PANTHER" id="PTHR41878">
    <property type="entry name" value="LEXA REPRESSOR-RELATED"/>
    <property type="match status" value="1"/>
</dbReference>
<name>A0AAU8IBN5_9BACL</name>
<evidence type="ECO:0000259" key="3">
    <source>
        <dbReference type="Pfam" id="PF23988"/>
    </source>
</evidence>
<evidence type="ECO:0000259" key="2">
    <source>
        <dbReference type="Pfam" id="PF22007"/>
    </source>
</evidence>
<dbReference type="InterPro" id="IPR054216">
    <property type="entry name" value="DUF6930"/>
</dbReference>
<organism evidence="4">
    <name type="scientific">Sporolactobacillus sp. Y61</name>
    <dbReference type="NCBI Taxonomy" id="3160863"/>
    <lineage>
        <taxon>Bacteria</taxon>
        <taxon>Bacillati</taxon>
        <taxon>Bacillota</taxon>
        <taxon>Bacilli</taxon>
        <taxon>Bacillales</taxon>
        <taxon>Sporolactobacillaceae</taxon>
        <taxon>Sporolactobacillus</taxon>
    </lineage>
</organism>
<dbReference type="SUPFAM" id="SSF159941">
    <property type="entry name" value="MM3350-like"/>
    <property type="match status" value="1"/>
</dbReference>
<dbReference type="InterPro" id="IPR055733">
    <property type="entry name" value="DUF7309"/>
</dbReference>
<protein>
    <submittedName>
        <fullName evidence="4">Uncharacterized protein</fullName>
    </submittedName>
</protein>
<dbReference type="InterPro" id="IPR024047">
    <property type="entry name" value="MM3350-like_sf"/>
</dbReference>
<dbReference type="Pfam" id="PF07929">
    <property type="entry name" value="PRiA4_ORF3"/>
    <property type="match status" value="1"/>
</dbReference>
<dbReference type="Gene3D" id="3.10.290.30">
    <property type="entry name" value="MM3350-like"/>
    <property type="match status" value="1"/>
</dbReference>
<feature type="domain" description="DUF6930" evidence="2">
    <location>
        <begin position="399"/>
        <end position="525"/>
    </location>
</feature>
<dbReference type="EMBL" id="CP159510">
    <property type="protein sequence ID" value="XCJ15650.1"/>
    <property type="molecule type" value="Genomic_DNA"/>
</dbReference>
<evidence type="ECO:0000259" key="1">
    <source>
        <dbReference type="Pfam" id="PF07929"/>
    </source>
</evidence>
<feature type="domain" description="DUF7309" evidence="3">
    <location>
        <begin position="192"/>
        <end position="361"/>
    </location>
</feature>
<dbReference type="Pfam" id="PF22007">
    <property type="entry name" value="DUF6930"/>
    <property type="match status" value="1"/>
</dbReference>
<dbReference type="PANTHER" id="PTHR41878:SF1">
    <property type="entry name" value="TNPR PROTEIN"/>
    <property type="match status" value="1"/>
</dbReference>
<gene>
    <name evidence="4" type="ORF">ABNN70_07850</name>
</gene>
<feature type="domain" description="Plasmid pRiA4b Orf3-like" evidence="1">
    <location>
        <begin position="2"/>
        <end position="138"/>
    </location>
</feature>
<evidence type="ECO:0000313" key="4">
    <source>
        <dbReference type="EMBL" id="XCJ15650.1"/>
    </source>
</evidence>
<reference evidence="4" key="1">
    <citation type="submission" date="2024-06" db="EMBL/GenBank/DDBJ databases">
        <authorList>
            <person name="Fan A."/>
            <person name="Zhang F.Y."/>
            <person name="Zhang L."/>
        </authorList>
    </citation>
    <scope>NUCLEOTIDE SEQUENCE</scope>
    <source>
        <strain evidence="4">Y61</strain>
    </source>
</reference>
<dbReference type="RefSeq" id="WP_353947464.1">
    <property type="nucleotide sequence ID" value="NZ_CP159510.1"/>
</dbReference>
<proteinExistence type="predicted"/>
<dbReference type="AlphaFoldDB" id="A0AAU8IBN5"/>
<sequence length="533" mass="61867">MIYQLKITMKQVHPPIWARLQVTSDSTFEDLNDYLQDVFDYEEDQPHIFEMPENPDNQRGLAGEIQRFLPITVQIVSSIDSWDTATDKELLEEEDFILENFLCNSGDKGTYQFGSDVYEILLEKRIHSDQGNFPKCVKISQGFFNYLNEKIRKDDREAVLFADPSEVVDEMNDLFELYNEELFDLTENADDWRILIDFASRYRELAPWKWLDSDQVIALDLPGYTDRAYCFILGADNMLFGLAVYLGKTGLARVNETYETINEEEMPEIYRRNRGLNLSFTGQEDMSPEEWLLFEELGLYPDEGEWPMFRSFTPGMAPCFLKQNEIRQMSAILEQITDVAVQTKKSPRSIPHYQDEQWFLRSFHDTSETKLDTLFTPDRETEIRKYSTDVPLGDLGFSLKQLKKSSPVLNVWAEVGVRYAPVPVKSENDPCPYYPKIYLMVDHQNGQIMKFALVPPEKEIDKEAYARFIRLSFLELIQELGRRPSGILIDSSDMRHILQPVCKILGIFCNESTNLRGLSAMLLAMEDEMGNLP</sequence>
<dbReference type="InterPro" id="IPR012912">
    <property type="entry name" value="Plasmid_pRiA4b_Orf3-like"/>
</dbReference>